<evidence type="ECO:0000259" key="5">
    <source>
        <dbReference type="Pfam" id="PF22725"/>
    </source>
</evidence>
<keyword evidence="9" id="KW-1185">Reference proteome</keyword>
<dbReference type="AlphaFoldDB" id="A0A0U3H981"/>
<evidence type="ECO:0000313" key="9">
    <source>
        <dbReference type="Proteomes" id="UP000321155"/>
    </source>
</evidence>
<dbReference type="Gene3D" id="3.30.360.10">
    <property type="entry name" value="Dihydrodipicolinate Reductase, domain 2"/>
    <property type="match status" value="1"/>
</dbReference>
<dbReference type="EMBL" id="CP013254">
    <property type="protein sequence ID" value="ALU39509.1"/>
    <property type="molecule type" value="Genomic_DNA"/>
</dbReference>
<evidence type="ECO:0000313" key="8">
    <source>
        <dbReference type="Proteomes" id="UP000057181"/>
    </source>
</evidence>
<dbReference type="OrthoDB" id="256869at2"/>
<evidence type="ECO:0000313" key="6">
    <source>
        <dbReference type="EMBL" id="ALU39509.1"/>
    </source>
</evidence>
<dbReference type="Pfam" id="PF01408">
    <property type="entry name" value="GFO_IDH_MocA"/>
    <property type="match status" value="1"/>
</dbReference>
<accession>A0A0U3H981</accession>
<keyword evidence="2" id="KW-0560">Oxidoreductase</keyword>
<dbReference type="Gene3D" id="3.40.50.720">
    <property type="entry name" value="NAD(P)-binding Rossmann-like Domain"/>
    <property type="match status" value="1"/>
</dbReference>
<dbReference type="Pfam" id="PF22725">
    <property type="entry name" value="GFO_IDH_MocA_C3"/>
    <property type="match status" value="1"/>
</dbReference>
<comment type="similarity">
    <text evidence="1">Belongs to the Gfo/Idh/MocA family.</text>
</comment>
<dbReference type="SUPFAM" id="SSF55347">
    <property type="entry name" value="Glyceraldehyde-3-phosphate dehydrogenase-like, C-terminal domain"/>
    <property type="match status" value="1"/>
</dbReference>
<feature type="domain" description="GFO/IDH/MocA-like oxidoreductase" evidence="5">
    <location>
        <begin position="137"/>
        <end position="255"/>
    </location>
</feature>
<dbReference type="Proteomes" id="UP000057181">
    <property type="component" value="Chromosome"/>
</dbReference>
<organism evidence="6 8">
    <name type="scientific">Kocuria flava</name>
    <dbReference type="NCBI Taxonomy" id="446860"/>
    <lineage>
        <taxon>Bacteria</taxon>
        <taxon>Bacillati</taxon>
        <taxon>Actinomycetota</taxon>
        <taxon>Actinomycetes</taxon>
        <taxon>Micrococcales</taxon>
        <taxon>Micrococcaceae</taxon>
        <taxon>Kocuria</taxon>
    </lineage>
</organism>
<evidence type="ECO:0000256" key="3">
    <source>
        <dbReference type="ARBA" id="ARBA00023027"/>
    </source>
</evidence>
<dbReference type="STRING" id="446860.AS188_06790"/>
<dbReference type="InterPro" id="IPR055170">
    <property type="entry name" value="GFO_IDH_MocA-like_dom"/>
</dbReference>
<dbReference type="GO" id="GO:0000166">
    <property type="term" value="F:nucleotide binding"/>
    <property type="evidence" value="ECO:0007669"/>
    <property type="project" value="InterPro"/>
</dbReference>
<name>A0A0U3H981_9MICC</name>
<reference evidence="6 8" key="1">
    <citation type="submission" date="2015-11" db="EMBL/GenBank/DDBJ databases">
        <title>Complete Genome Sequence of Kocuria flava strain HO-9041.</title>
        <authorList>
            <person name="Zhou M."/>
            <person name="Dai J."/>
        </authorList>
    </citation>
    <scope>NUCLEOTIDE SEQUENCE [LARGE SCALE GENOMIC DNA]</scope>
    <source>
        <strain evidence="6 8">HO-9041</strain>
    </source>
</reference>
<dbReference type="PANTHER" id="PTHR42840">
    <property type="entry name" value="NAD(P)-BINDING ROSSMANN-FOLD SUPERFAMILY PROTEIN-RELATED"/>
    <property type="match status" value="1"/>
</dbReference>
<gene>
    <name evidence="6" type="ORF">AS188_06790</name>
    <name evidence="7" type="ORF">KFL01_24840</name>
</gene>
<dbReference type="GO" id="GO:0016491">
    <property type="term" value="F:oxidoreductase activity"/>
    <property type="evidence" value="ECO:0007669"/>
    <property type="project" value="UniProtKB-KW"/>
</dbReference>
<dbReference type="SUPFAM" id="SSF51735">
    <property type="entry name" value="NAD(P)-binding Rossmann-fold domains"/>
    <property type="match status" value="1"/>
</dbReference>
<reference evidence="7 9" key="2">
    <citation type="submission" date="2019-07" db="EMBL/GenBank/DDBJ databases">
        <title>Whole genome shotgun sequence of Kocuria flava NBRC 107626.</title>
        <authorList>
            <person name="Hosoyama A."/>
            <person name="Uohara A."/>
            <person name="Ohji S."/>
            <person name="Ichikawa N."/>
        </authorList>
    </citation>
    <scope>NUCLEOTIDE SEQUENCE [LARGE SCALE GENOMIC DNA]</scope>
    <source>
        <strain evidence="7 9">NBRC 107626</strain>
    </source>
</reference>
<proteinExistence type="inferred from homology"/>
<evidence type="ECO:0000259" key="4">
    <source>
        <dbReference type="Pfam" id="PF01408"/>
    </source>
</evidence>
<dbReference type="Proteomes" id="UP000321155">
    <property type="component" value="Unassembled WGS sequence"/>
</dbReference>
<feature type="domain" description="Gfo/Idh/MocA-like oxidoreductase N-terminal" evidence="4">
    <location>
        <begin position="8"/>
        <end position="127"/>
    </location>
</feature>
<dbReference type="InterPro" id="IPR036291">
    <property type="entry name" value="NAD(P)-bd_dom_sf"/>
</dbReference>
<dbReference type="KEGG" id="kfv:AS188_06790"/>
<sequence length="350" mass="36201">MPQHRELTVGLIGAGRIGSNHAELLARAVPETLLAVVADPVEGAAARLATALGVERAATDLGGVLADPALDAVVITAPARFHAGLVEQAAAAGKAVFCEKPAGMDLEEIERVARAVEEHGTVFRVGFNRRFADGFPQARRAVDEGRLGIPQLLRSTTRDPGLADPAAVAPWTIFRETLIHDFDALNFLNPGARAVEVHAVADALVAPEHKDAGLLDTAVVTVRYDNGAIATAEASFSAAYGYDTRAEVFGSGGMATVGELAASSLRLYGPEGLSADTLRCDTQSMGRAYAAELRSFALAALGRPAGTGPEDPAEAPGVDAAREALRIALACIESCRTGAPVRLPASGAGR</sequence>
<dbReference type="EMBL" id="BJZR01000091">
    <property type="protein sequence ID" value="GEO93178.1"/>
    <property type="molecule type" value="Genomic_DNA"/>
</dbReference>
<keyword evidence="3" id="KW-0520">NAD</keyword>
<protein>
    <submittedName>
        <fullName evidence="6 7">Dehydrogenase</fullName>
    </submittedName>
</protein>
<dbReference type="PANTHER" id="PTHR42840:SF3">
    <property type="entry name" value="BINDING ROSSMANN FOLD OXIDOREDUCTASE, PUTATIVE (AFU_ORTHOLOGUE AFUA_2G10240)-RELATED"/>
    <property type="match status" value="1"/>
</dbReference>
<dbReference type="RefSeq" id="WP_058858219.1">
    <property type="nucleotide sequence ID" value="NZ_BJZR01000091.1"/>
</dbReference>
<dbReference type="InterPro" id="IPR000683">
    <property type="entry name" value="Gfo/Idh/MocA-like_OxRdtase_N"/>
</dbReference>
<evidence type="ECO:0000256" key="1">
    <source>
        <dbReference type="ARBA" id="ARBA00010928"/>
    </source>
</evidence>
<evidence type="ECO:0000313" key="7">
    <source>
        <dbReference type="EMBL" id="GEO93178.1"/>
    </source>
</evidence>
<evidence type="ECO:0000256" key="2">
    <source>
        <dbReference type="ARBA" id="ARBA00023002"/>
    </source>
</evidence>